<feature type="transmembrane region" description="Helical" evidence="6">
    <location>
        <begin position="6"/>
        <end position="28"/>
    </location>
</feature>
<dbReference type="PANTHER" id="PTHR30071">
    <property type="entry name" value="HEME EXPORTER PROTEIN C"/>
    <property type="match status" value="1"/>
</dbReference>
<evidence type="ECO:0000259" key="7">
    <source>
        <dbReference type="Pfam" id="PF01578"/>
    </source>
</evidence>
<feature type="transmembrane region" description="Helical" evidence="6">
    <location>
        <begin position="132"/>
        <end position="155"/>
    </location>
</feature>
<comment type="subcellular location">
    <subcellularLocation>
        <location evidence="1">Membrane</location>
        <topology evidence="1">Multi-pass membrane protein</topology>
    </subcellularLocation>
</comment>
<dbReference type="InterPro" id="IPR002541">
    <property type="entry name" value="Cyt_c_assembly"/>
</dbReference>
<dbReference type="GO" id="GO:0005886">
    <property type="term" value="C:plasma membrane"/>
    <property type="evidence" value="ECO:0007669"/>
    <property type="project" value="TreeGrafter"/>
</dbReference>
<dbReference type="InterPro" id="IPR045062">
    <property type="entry name" value="Cyt_c_biogenesis_CcsA/CcmC"/>
</dbReference>
<evidence type="ECO:0000256" key="2">
    <source>
        <dbReference type="ARBA" id="ARBA00022692"/>
    </source>
</evidence>
<gene>
    <name evidence="8" type="ORF">LCGC14_3028190</name>
</gene>
<keyword evidence="2 6" id="KW-0812">Transmembrane</keyword>
<comment type="caution">
    <text evidence="8">The sequence shown here is derived from an EMBL/GenBank/DDBJ whole genome shotgun (WGS) entry which is preliminary data.</text>
</comment>
<evidence type="ECO:0000256" key="5">
    <source>
        <dbReference type="ARBA" id="ARBA00023136"/>
    </source>
</evidence>
<proteinExistence type="predicted"/>
<evidence type="ECO:0000256" key="1">
    <source>
        <dbReference type="ARBA" id="ARBA00004141"/>
    </source>
</evidence>
<feature type="non-terminal residue" evidence="8">
    <location>
        <position position="232"/>
    </location>
</feature>
<evidence type="ECO:0000256" key="3">
    <source>
        <dbReference type="ARBA" id="ARBA00022748"/>
    </source>
</evidence>
<feature type="transmembrane region" description="Helical" evidence="6">
    <location>
        <begin position="40"/>
        <end position="58"/>
    </location>
</feature>
<sequence>MMYETLLVWGCIYLYALASFILLTGFVFNKERLLRISDYLILPAFAGQTVLFVGRWIRTGYFPANGDLENAITGGWFAMAFTVYLFMKTKRQSGVALFTVPVTLLLLGYGVMREPVPLPLSASFKSSWLLVHVFFAQLAFGSYAIASGYGLVYLLKDNKQRKGIVGTALDRLPSLEVMDESMFRFVLYGFIADAIMIVSGAIWAKDLWGNYWAWDPVEVWSLISWLLYGLSI</sequence>
<keyword evidence="5 6" id="KW-0472">Membrane</keyword>
<dbReference type="GO" id="GO:0017004">
    <property type="term" value="P:cytochrome complex assembly"/>
    <property type="evidence" value="ECO:0007669"/>
    <property type="project" value="UniProtKB-KW"/>
</dbReference>
<feature type="transmembrane region" description="Helical" evidence="6">
    <location>
        <begin position="185"/>
        <end position="205"/>
    </location>
</feature>
<evidence type="ECO:0000256" key="6">
    <source>
        <dbReference type="SAM" id="Phobius"/>
    </source>
</evidence>
<keyword evidence="3" id="KW-0201">Cytochrome c-type biogenesis</keyword>
<feature type="domain" description="Cytochrome c assembly protein" evidence="7">
    <location>
        <begin position="78"/>
        <end position="230"/>
    </location>
</feature>
<dbReference type="PANTHER" id="PTHR30071:SF1">
    <property type="entry name" value="CYTOCHROME B_B6 PROTEIN-RELATED"/>
    <property type="match status" value="1"/>
</dbReference>
<protein>
    <recommendedName>
        <fullName evidence="7">Cytochrome c assembly protein domain-containing protein</fullName>
    </recommendedName>
</protein>
<dbReference type="GO" id="GO:0020037">
    <property type="term" value="F:heme binding"/>
    <property type="evidence" value="ECO:0007669"/>
    <property type="project" value="InterPro"/>
</dbReference>
<keyword evidence="4 6" id="KW-1133">Transmembrane helix</keyword>
<evidence type="ECO:0000313" key="8">
    <source>
        <dbReference type="EMBL" id="KKK60054.1"/>
    </source>
</evidence>
<organism evidence="8">
    <name type="scientific">marine sediment metagenome</name>
    <dbReference type="NCBI Taxonomy" id="412755"/>
    <lineage>
        <taxon>unclassified sequences</taxon>
        <taxon>metagenomes</taxon>
        <taxon>ecological metagenomes</taxon>
    </lineage>
</organism>
<feature type="transmembrane region" description="Helical" evidence="6">
    <location>
        <begin position="70"/>
        <end position="87"/>
    </location>
</feature>
<dbReference type="EMBL" id="LAZR01063162">
    <property type="protein sequence ID" value="KKK60054.1"/>
    <property type="molecule type" value="Genomic_DNA"/>
</dbReference>
<dbReference type="AlphaFoldDB" id="A0A0F8Z0X3"/>
<feature type="transmembrane region" description="Helical" evidence="6">
    <location>
        <begin position="94"/>
        <end position="112"/>
    </location>
</feature>
<evidence type="ECO:0000256" key="4">
    <source>
        <dbReference type="ARBA" id="ARBA00022989"/>
    </source>
</evidence>
<accession>A0A0F8Z0X3</accession>
<reference evidence="8" key="1">
    <citation type="journal article" date="2015" name="Nature">
        <title>Complex archaea that bridge the gap between prokaryotes and eukaryotes.</title>
        <authorList>
            <person name="Spang A."/>
            <person name="Saw J.H."/>
            <person name="Jorgensen S.L."/>
            <person name="Zaremba-Niedzwiedzka K."/>
            <person name="Martijn J."/>
            <person name="Lind A.E."/>
            <person name="van Eijk R."/>
            <person name="Schleper C."/>
            <person name="Guy L."/>
            <person name="Ettema T.J."/>
        </authorList>
    </citation>
    <scope>NUCLEOTIDE SEQUENCE</scope>
</reference>
<name>A0A0F8Z0X3_9ZZZZ</name>
<dbReference type="Pfam" id="PF01578">
    <property type="entry name" value="Cytochrom_C_asm"/>
    <property type="match status" value="1"/>
</dbReference>